<protein>
    <recommendedName>
        <fullName evidence="4">Lipoprotein</fullName>
    </recommendedName>
</protein>
<reference evidence="2 3" key="1">
    <citation type="journal article" date="2011" name="PLoS ONE">
        <title>Cluster K Mycobacteriophages: Insights into the Evolutionary Origins of Mycobacteriophage TM4.</title>
        <authorList>
            <person name="Pope W.H."/>
            <person name="Ferreira C.M."/>
            <person name="Jacobs-Sera D."/>
            <person name="Benjamin R.C."/>
            <person name="Davis A.J."/>
            <person name="Dejong R.J."/>
            <person name="Elgin S.C."/>
            <person name="Guilfoile F.R."/>
            <person name="Forsyth M.H."/>
            <person name="Harris A.D."/>
            <person name="Harvey S.E."/>
            <person name="Hughes L.E."/>
            <person name="Hynes P.M."/>
            <person name="Jackson A.S."/>
            <person name="Jalal M.D."/>
            <person name="Macmurray E.A."/>
            <person name="Manley C.M."/>
            <person name="McDonough M.J."/>
            <person name="Mosier J.L."/>
            <person name="Osterbann L.J."/>
            <person name="Rabinowitz H.S."/>
            <person name="Rhyan C.N."/>
            <person name="Russell D.A."/>
            <person name="Saha M.S."/>
            <person name="Shaffer C.D."/>
            <person name="Simon S.E."/>
            <person name="Sims E.F."/>
            <person name="Tovar I.G."/>
            <person name="Weisser E.G."/>
            <person name="Wertz J.T."/>
            <person name="Weston-Hafer K.A."/>
            <person name="Williamson K.E."/>
            <person name="Zhang B."/>
            <person name="Cresawn S.G."/>
            <person name="Jain P."/>
            <person name="Piuri M."/>
            <person name="Jacobs W.R.Jr."/>
            <person name="Hendrix R.W."/>
            <person name="Hatfull G.F."/>
        </authorList>
    </citation>
    <scope>NUCLEOTIDE SEQUENCE [LARGE SCALE GENOMIC DNA]</scope>
    <source>
        <strain evidence="2">Rey</strain>
    </source>
</reference>
<evidence type="ECO:0000313" key="2">
    <source>
        <dbReference type="EMBL" id="AEK10019.1"/>
    </source>
</evidence>
<feature type="compositionally biased region" description="Pro residues" evidence="1">
    <location>
        <begin position="79"/>
        <end position="91"/>
    </location>
</feature>
<gene>
    <name evidence="2" type="primary">131</name>
    <name evidence="2" type="ORF">PBI_REY_131</name>
</gene>
<dbReference type="RefSeq" id="YP_009605099.1">
    <property type="nucleotide sequence ID" value="NC_041971.1"/>
</dbReference>
<keyword evidence="3" id="KW-1185">Reference proteome</keyword>
<dbReference type="EMBL" id="JF937105">
    <property type="protein sequence ID" value="AEK10019.1"/>
    <property type="molecule type" value="Genomic_DNA"/>
</dbReference>
<feature type="compositionally biased region" description="Gly residues" evidence="1">
    <location>
        <begin position="50"/>
        <end position="73"/>
    </location>
</feature>
<evidence type="ECO:0008006" key="4">
    <source>
        <dbReference type="Google" id="ProtNLM"/>
    </source>
</evidence>
<name>G1D5H1_9CAUD</name>
<dbReference type="PROSITE" id="PS51257">
    <property type="entry name" value="PROKAR_LIPOPROTEIN"/>
    <property type="match status" value="1"/>
</dbReference>
<evidence type="ECO:0000313" key="3">
    <source>
        <dbReference type="Proteomes" id="UP000008418"/>
    </source>
</evidence>
<feature type="region of interest" description="Disordered" evidence="1">
    <location>
        <begin position="44"/>
        <end position="118"/>
    </location>
</feature>
<accession>G1D5H1</accession>
<dbReference type="GeneID" id="40081043"/>
<organism evidence="2 3">
    <name type="scientific">Mycobacterium phage Rey</name>
    <dbReference type="NCBI Taxonomy" id="1034115"/>
    <lineage>
        <taxon>Viruses</taxon>
        <taxon>Duplodnaviria</taxon>
        <taxon>Heunggongvirae</taxon>
        <taxon>Uroviricota</taxon>
        <taxon>Caudoviricetes</taxon>
        <taxon>Vilmaviridae</taxon>
        <taxon>Mclasvirinae</taxon>
        <taxon>Reyvirus</taxon>
        <taxon>Reyvirus rey</taxon>
    </lineage>
</organism>
<dbReference type="Proteomes" id="UP000008418">
    <property type="component" value="Segment"/>
</dbReference>
<dbReference type="KEGG" id="vg:40081043"/>
<sequence length="144" mass="13937">MSMKKALIAIPVAALASSVLLVGCGDTTISCESMSSVALQSIEYPLPLKPGGGGGTGGRGGSSGGSRSGGSYGGSKPKPAAPRPQPKPAKPPQSGNTTIINHPPGYRDRGGSDPMMPFIGGLLVGDALSDGGGGNHGGGNGGHC</sequence>
<evidence type="ECO:0000256" key="1">
    <source>
        <dbReference type="SAM" id="MobiDB-lite"/>
    </source>
</evidence>
<proteinExistence type="predicted"/>